<keyword evidence="1" id="KW-0812">Transmembrane</keyword>
<reference evidence="2 3" key="1">
    <citation type="submission" date="2018-11" db="EMBL/GenBank/DDBJ databases">
        <authorList>
            <person name="Criscuolo A."/>
        </authorList>
    </citation>
    <scope>NUCLEOTIDE SEQUENCE [LARGE SCALE GENOMIC DNA]</scope>
    <source>
        <strain evidence="2">ATB-66</strain>
    </source>
</reference>
<keyword evidence="1" id="KW-0472">Membrane</keyword>
<organism evidence="2 3">
    <name type="scientific">Filibacter tadaridae</name>
    <dbReference type="NCBI Taxonomy" id="2483811"/>
    <lineage>
        <taxon>Bacteria</taxon>
        <taxon>Bacillati</taxon>
        <taxon>Bacillota</taxon>
        <taxon>Bacilli</taxon>
        <taxon>Bacillales</taxon>
        <taxon>Caryophanaceae</taxon>
        <taxon>Filibacter</taxon>
    </lineage>
</organism>
<dbReference type="EMBL" id="UXAV01000044">
    <property type="protein sequence ID" value="VDC32470.1"/>
    <property type="molecule type" value="Genomic_DNA"/>
</dbReference>
<dbReference type="Proteomes" id="UP000270468">
    <property type="component" value="Unassembled WGS sequence"/>
</dbReference>
<evidence type="ECO:0000313" key="3">
    <source>
        <dbReference type="Proteomes" id="UP000270468"/>
    </source>
</evidence>
<keyword evidence="1" id="KW-1133">Transmembrane helix</keyword>
<dbReference type="AlphaFoldDB" id="A0A3P5XTV4"/>
<dbReference type="OrthoDB" id="1640349at2"/>
<name>A0A3P5XTV4_9BACL</name>
<accession>A0A3P5XTV4</accession>
<proteinExistence type="predicted"/>
<keyword evidence="3" id="KW-1185">Reference proteome</keyword>
<dbReference type="RefSeq" id="WP_160117613.1">
    <property type="nucleotide sequence ID" value="NZ_CBCRXF010000002.1"/>
</dbReference>
<dbReference type="Pfam" id="PF06898">
    <property type="entry name" value="YqfD"/>
    <property type="match status" value="1"/>
</dbReference>
<dbReference type="InterPro" id="IPR010690">
    <property type="entry name" value="YqfD"/>
</dbReference>
<sequence>MVRKRYDVKVSGKGDISGFLTKLVSDKTKVMSLSIVDGVARFQTDKQGISRIRRIRRRYGLKILFSQVGYVTGAQRIFSSYRFLIACVIPFAASFFLWTIEVESDIPEVVERIEQKLEKSSIIPLRPLMLIPEEGEIRRDLMLDDPSLSWVRFKRVGTSLTIIPMLSPTLDTVTEKESRPSDLVARTGGVISRFELKRGERVGHVHQTVKKGDVLATGTLEQGDKTTVVGAEGAVFADYWMEYTFSIPKTTTYRLQGEEVVELSFSLPWKETKDQKENDGEKRKFEWPFVKTDRHTKVETGQFELTKGMEETVIVPLLKNKYLSQASPQAIIKDDKILHVTFDNDKVSGTILFHINDNIAIKRPISQGD</sequence>
<gene>
    <name evidence="2" type="ORF">FILTAD_02698</name>
</gene>
<protein>
    <submittedName>
        <fullName evidence="2">Stage IV sporulation protein YqfD</fullName>
    </submittedName>
</protein>
<feature type="transmembrane region" description="Helical" evidence="1">
    <location>
        <begin position="83"/>
        <end position="100"/>
    </location>
</feature>
<evidence type="ECO:0000256" key="1">
    <source>
        <dbReference type="SAM" id="Phobius"/>
    </source>
</evidence>
<evidence type="ECO:0000313" key="2">
    <source>
        <dbReference type="EMBL" id="VDC32470.1"/>
    </source>
</evidence>